<dbReference type="SMART" id="SM00052">
    <property type="entry name" value="EAL"/>
    <property type="match status" value="1"/>
</dbReference>
<sequence>MRSRYSNALMLIGAILAFAPILAVDYLLDSYVRVREKATSQLYTAALASQIETAVQESVTTLRTILADSPSLCTPTFLANAQAAMESSLNVKQVLVENADGVQYCDAVGRTVQYSPLSEDLPIPGQTETVAVVMLGNLDIPAFKITQAFGTTRDVSVFLPLLGQGTEAIARGMRSGAMLRVVLANGDPVLSVGDADSFDRRANSSEFVHGQAFAGELPLKVEYAAPFAMTRADYVDLDVGFTVVACLMSAAFLVLALQYVRRSRVPAFDLERAIARGEIKPYYQPVINLRTGVLEGCEVLCRWEKKNGKVVPPGAFIDYAEVTGLAIPMTLSLMQQVKYDLSDLARMMPDLKISINLFEGHFRDGSIVDDVQAIFGNSAISYRQLVFEITERHPLGNSAVAQSVISGLHALGARVALDDAGTGHSNLAYIGTLGCDIIKIDRIFIDMIKPGTTQVPVLDGLIAMAKDLNCEIVAEGVETEEQALYLRAHGVLQAQGFIFAPALKIGAFRELATALHTTATPRARINEIVEAAAA</sequence>
<protein>
    <submittedName>
        <fullName evidence="2">EAL domain-containing protein</fullName>
    </submittedName>
</protein>
<dbReference type="Proteomes" id="UP001597521">
    <property type="component" value="Unassembled WGS sequence"/>
</dbReference>
<comment type="caution">
    <text evidence="2">The sequence shown here is derived from an EMBL/GenBank/DDBJ whole genome shotgun (WGS) entry which is preliminary data.</text>
</comment>
<dbReference type="PANTHER" id="PTHR33121:SF79">
    <property type="entry name" value="CYCLIC DI-GMP PHOSPHODIESTERASE PDED-RELATED"/>
    <property type="match status" value="1"/>
</dbReference>
<evidence type="ECO:0000259" key="1">
    <source>
        <dbReference type="PROSITE" id="PS50883"/>
    </source>
</evidence>
<gene>
    <name evidence="2" type="ORF">ACFSX5_01465</name>
</gene>
<dbReference type="CDD" id="cd01948">
    <property type="entry name" value="EAL"/>
    <property type="match status" value="1"/>
</dbReference>
<name>A0ABW5QF85_9HYPH</name>
<feature type="domain" description="EAL" evidence="1">
    <location>
        <begin position="263"/>
        <end position="516"/>
    </location>
</feature>
<dbReference type="InterPro" id="IPR050706">
    <property type="entry name" value="Cyclic-di-GMP_PDE-like"/>
</dbReference>
<keyword evidence="3" id="KW-1185">Reference proteome</keyword>
<organism evidence="2 3">
    <name type="scientific">Devosia albogilva</name>
    <dbReference type="NCBI Taxonomy" id="429726"/>
    <lineage>
        <taxon>Bacteria</taxon>
        <taxon>Pseudomonadati</taxon>
        <taxon>Pseudomonadota</taxon>
        <taxon>Alphaproteobacteria</taxon>
        <taxon>Hyphomicrobiales</taxon>
        <taxon>Devosiaceae</taxon>
        <taxon>Devosia</taxon>
    </lineage>
</organism>
<dbReference type="PROSITE" id="PS50883">
    <property type="entry name" value="EAL"/>
    <property type="match status" value="1"/>
</dbReference>
<evidence type="ECO:0000313" key="2">
    <source>
        <dbReference type="EMBL" id="MFD2646457.1"/>
    </source>
</evidence>
<dbReference type="Gene3D" id="3.20.20.450">
    <property type="entry name" value="EAL domain"/>
    <property type="match status" value="1"/>
</dbReference>
<dbReference type="RefSeq" id="WP_386831093.1">
    <property type="nucleotide sequence ID" value="NZ_JBHUNP010000001.1"/>
</dbReference>
<accession>A0ABW5QF85</accession>
<dbReference type="PANTHER" id="PTHR33121">
    <property type="entry name" value="CYCLIC DI-GMP PHOSPHODIESTERASE PDEF"/>
    <property type="match status" value="1"/>
</dbReference>
<proteinExistence type="predicted"/>
<reference evidence="3" key="1">
    <citation type="journal article" date="2019" name="Int. J. Syst. Evol. Microbiol.">
        <title>The Global Catalogue of Microorganisms (GCM) 10K type strain sequencing project: providing services to taxonomists for standard genome sequencing and annotation.</title>
        <authorList>
            <consortium name="The Broad Institute Genomics Platform"/>
            <consortium name="The Broad Institute Genome Sequencing Center for Infectious Disease"/>
            <person name="Wu L."/>
            <person name="Ma J."/>
        </authorList>
    </citation>
    <scope>NUCLEOTIDE SEQUENCE [LARGE SCALE GENOMIC DNA]</scope>
    <source>
        <strain evidence="3">CCM 7427</strain>
    </source>
</reference>
<dbReference type="InterPro" id="IPR001633">
    <property type="entry name" value="EAL_dom"/>
</dbReference>
<evidence type="ECO:0000313" key="3">
    <source>
        <dbReference type="Proteomes" id="UP001597521"/>
    </source>
</evidence>
<dbReference type="Pfam" id="PF00563">
    <property type="entry name" value="EAL"/>
    <property type="match status" value="1"/>
</dbReference>
<dbReference type="InterPro" id="IPR035919">
    <property type="entry name" value="EAL_sf"/>
</dbReference>
<dbReference type="EMBL" id="JBHUNP010000001">
    <property type="protein sequence ID" value="MFD2646457.1"/>
    <property type="molecule type" value="Genomic_DNA"/>
</dbReference>
<dbReference type="SUPFAM" id="SSF141868">
    <property type="entry name" value="EAL domain-like"/>
    <property type="match status" value="1"/>
</dbReference>